<dbReference type="EMBL" id="AHOM02000004">
    <property type="protein sequence ID" value="EJZ43654.1"/>
    <property type="molecule type" value="Genomic_DNA"/>
</dbReference>
<keyword evidence="2" id="KW-1185">Reference proteome</keyword>
<evidence type="ECO:0000313" key="1">
    <source>
        <dbReference type="EMBL" id="EJZ43654.1"/>
    </source>
</evidence>
<proteinExistence type="predicted"/>
<gene>
    <name evidence="1" type="ORF">LEP1GSC178_3416</name>
</gene>
<organism evidence="1 2">
    <name type="scientific">Leptospira licerasiae str. MMD4847</name>
    <dbReference type="NCBI Taxonomy" id="1049971"/>
    <lineage>
        <taxon>Bacteria</taxon>
        <taxon>Pseudomonadati</taxon>
        <taxon>Spirochaetota</taxon>
        <taxon>Spirochaetia</taxon>
        <taxon>Leptospirales</taxon>
        <taxon>Leptospiraceae</taxon>
        <taxon>Leptospira</taxon>
    </lineage>
</organism>
<accession>A0ABN0HDA6</accession>
<dbReference type="Proteomes" id="UP000018720">
    <property type="component" value="Unassembled WGS sequence"/>
</dbReference>
<reference evidence="1 2" key="1">
    <citation type="submission" date="2012-08" db="EMBL/GenBank/DDBJ databases">
        <authorList>
            <person name="Harkins D.M."/>
            <person name="Durkin A.S."/>
            <person name="Selengut J.D."/>
            <person name="Sanka R."/>
            <person name="DePew J."/>
            <person name="Purushe J."/>
            <person name="Matthias M.A."/>
            <person name="Vinetz J.M."/>
            <person name="Sutton G.G."/>
            <person name="Nelson W.C."/>
            <person name="Fouts D.E."/>
        </authorList>
    </citation>
    <scope>NUCLEOTIDE SEQUENCE [LARGE SCALE GENOMIC DNA]</scope>
    <source>
        <strain evidence="1 2">MMD4847</strain>
    </source>
</reference>
<name>A0ABN0HDA6_9LEPT</name>
<sequence>MAETVGFFPKGFDIAILAKPSLFEKDHTELLACLGQLARRLK</sequence>
<comment type="caution">
    <text evidence="1">The sequence shown here is derived from an EMBL/GenBank/DDBJ whole genome shotgun (WGS) entry which is preliminary data.</text>
</comment>
<protein>
    <submittedName>
        <fullName evidence="1">Uncharacterized protein</fullName>
    </submittedName>
</protein>
<evidence type="ECO:0000313" key="2">
    <source>
        <dbReference type="Proteomes" id="UP000018720"/>
    </source>
</evidence>